<name>A0A3D8VJS5_9GAMM</name>
<accession>A0A3D8VJS5</accession>
<dbReference type="Proteomes" id="UP000256829">
    <property type="component" value="Unassembled WGS sequence"/>
</dbReference>
<dbReference type="AlphaFoldDB" id="A0A3D8VJS5"/>
<gene>
    <name evidence="1" type="ORF">DX912_02460</name>
</gene>
<organism evidence="1 2">
    <name type="scientific">Lysobacter soli</name>
    <dbReference type="NCBI Taxonomy" id="453783"/>
    <lineage>
        <taxon>Bacteria</taxon>
        <taxon>Pseudomonadati</taxon>
        <taxon>Pseudomonadota</taxon>
        <taxon>Gammaproteobacteria</taxon>
        <taxon>Lysobacterales</taxon>
        <taxon>Lysobacteraceae</taxon>
        <taxon>Lysobacter</taxon>
    </lineage>
</organism>
<keyword evidence="2" id="KW-1185">Reference proteome</keyword>
<dbReference type="EMBL" id="QTJR01000001">
    <property type="protein sequence ID" value="RDY69626.1"/>
    <property type="molecule type" value="Genomic_DNA"/>
</dbReference>
<proteinExistence type="predicted"/>
<evidence type="ECO:0000313" key="1">
    <source>
        <dbReference type="EMBL" id="RDY69626.1"/>
    </source>
</evidence>
<comment type="caution">
    <text evidence="1">The sequence shown here is derived from an EMBL/GenBank/DDBJ whole genome shotgun (WGS) entry which is preliminary data.</text>
</comment>
<reference evidence="1 2" key="1">
    <citation type="submission" date="2018-08" db="EMBL/GenBank/DDBJ databases">
        <title>Lysobacter soli KCTC 22011, whole genome shotgun sequence.</title>
        <authorList>
            <person name="Zhang X."/>
            <person name="Feng G."/>
            <person name="Zhu H."/>
        </authorList>
    </citation>
    <scope>NUCLEOTIDE SEQUENCE [LARGE SCALE GENOMIC DNA]</scope>
    <source>
        <strain evidence="1 2">KCTC 22011</strain>
    </source>
</reference>
<evidence type="ECO:0000313" key="2">
    <source>
        <dbReference type="Proteomes" id="UP000256829"/>
    </source>
</evidence>
<sequence>MRMFHPTPTAQPLPFDHMYSGMGARETAAAIELNDAAVVQFDQLLHEIHADAPRVDTDRLEQLAAWLLKLPTQQAREVIESRLERVRELRTLLDDEDWDADEATHARIGKLLSYIDREDDLIADRIPVLGQLDDVLLIELAWPAFADEAEDYRDFIAYRDVNHPDGAADERRAAWVRERLDEVALWQHAMWVREQHYAPWNLPRGLFRVA</sequence>
<protein>
    <submittedName>
        <fullName evidence="1">DUF1232 domain-containing protein</fullName>
    </submittedName>
</protein>